<name>A0A2H4IZW9_9CAUD</name>
<keyword evidence="1" id="KW-0175">Coiled coil</keyword>
<proteinExistence type="predicted"/>
<gene>
    <name evidence="2" type="ORF">3S14_18</name>
</gene>
<reference evidence="2" key="1">
    <citation type="submission" date="2017-06" db="EMBL/GenBank/DDBJ databases">
        <title>Novel phages from South African skin metaviromes.</title>
        <authorList>
            <person name="van Zyl L.J."/>
            <person name="Abrahams Y."/>
            <person name="Stander E.A."/>
            <person name="Kirby B.M."/>
            <person name="Clavaud C."/>
            <person name="Farcet C."/>
            <person name="Breton L."/>
            <person name="Trindade M.I."/>
        </authorList>
    </citation>
    <scope>NUCLEOTIDE SEQUENCE</scope>
</reference>
<sequence>MKDVTNNATNNFLETIEPIYTPGTIKFDFDKFDAAIQAAVSELSDEQLDSLEYNEVLKEITRFKGLGDKLDDKRKEIGRIYKDPLTEFESKLATSLEPLGALLDKLRAKRDEVKEHKKMLRIDHVRSVFESKCELAGLDKDTFKDKYESFSKVGDFMDKKMKLKKATEEKIDALVLAEHDRLEEYKANIAMIEEQVLDYELPAEPYTRALQNDTPLVEILKQMKKDRDSAIERKQKAEAKEKAEAARLAEIEAMAKQSASEEIKAVNAETGEVIEDTKPVEELPSKPAEPYKVNLALTFHGGENQWHQFAKLLDDNFVNYEILGENQ</sequence>
<evidence type="ECO:0008006" key="3">
    <source>
        <dbReference type="Google" id="ProtNLM"/>
    </source>
</evidence>
<protein>
    <recommendedName>
        <fullName evidence="3">DUF1351 domain-containing protein</fullName>
    </recommendedName>
</protein>
<evidence type="ECO:0000313" key="2">
    <source>
        <dbReference type="EMBL" id="ASN68210.1"/>
    </source>
</evidence>
<organism evidence="2">
    <name type="scientific">uncultured Caudovirales phage</name>
    <dbReference type="NCBI Taxonomy" id="2100421"/>
    <lineage>
        <taxon>Viruses</taxon>
        <taxon>Duplodnaviria</taxon>
        <taxon>Heunggongvirae</taxon>
        <taxon>Uroviricota</taxon>
        <taxon>Caudoviricetes</taxon>
        <taxon>Peduoviridae</taxon>
        <taxon>Maltschvirus</taxon>
        <taxon>Maltschvirus maltsch</taxon>
    </lineage>
</organism>
<evidence type="ECO:0000256" key="1">
    <source>
        <dbReference type="SAM" id="Coils"/>
    </source>
</evidence>
<dbReference type="InterPro" id="IPR009785">
    <property type="entry name" value="Prophage_Lj928_Orf309"/>
</dbReference>
<dbReference type="Pfam" id="PF07083">
    <property type="entry name" value="DUF1351"/>
    <property type="match status" value="1"/>
</dbReference>
<feature type="coiled-coil region" evidence="1">
    <location>
        <begin position="220"/>
        <end position="254"/>
    </location>
</feature>
<dbReference type="EMBL" id="MF417874">
    <property type="protein sequence ID" value="ASN68210.1"/>
    <property type="molecule type" value="Genomic_DNA"/>
</dbReference>
<accession>A0A2H4IZW9</accession>